<dbReference type="FunFam" id="2.30.30.40:FF:000055">
    <property type="entry name" value="rho GTPase-activating protein 26 isoform X1"/>
    <property type="match status" value="1"/>
</dbReference>
<dbReference type="InterPro" id="IPR011993">
    <property type="entry name" value="PH-like_dom_sf"/>
</dbReference>
<evidence type="ECO:0000256" key="2">
    <source>
        <dbReference type="ARBA" id="ARBA00022468"/>
    </source>
</evidence>
<dbReference type="CDD" id="cd11882">
    <property type="entry name" value="SH3_GRAF-like"/>
    <property type="match status" value="1"/>
</dbReference>
<reference evidence="8 9" key="1">
    <citation type="submission" date="2023-11" db="EMBL/GenBank/DDBJ databases">
        <title>Halocaridina rubra genome assembly.</title>
        <authorList>
            <person name="Smith C."/>
        </authorList>
    </citation>
    <scope>NUCLEOTIDE SEQUENCE [LARGE SCALE GENOMIC DNA]</scope>
    <source>
        <strain evidence="8">EP-1</strain>
        <tissue evidence="8">Whole</tissue>
    </source>
</reference>
<dbReference type="InterPro" id="IPR047225">
    <property type="entry name" value="PH_GRAF"/>
</dbReference>
<feature type="compositionally biased region" description="Polar residues" evidence="4">
    <location>
        <begin position="416"/>
        <end position="426"/>
    </location>
</feature>
<feature type="region of interest" description="Disordered" evidence="4">
    <location>
        <begin position="614"/>
        <end position="658"/>
    </location>
</feature>
<feature type="domain" description="SH3" evidence="5">
    <location>
        <begin position="583"/>
        <end position="643"/>
    </location>
</feature>
<dbReference type="GO" id="GO:0007165">
    <property type="term" value="P:signal transduction"/>
    <property type="evidence" value="ECO:0007669"/>
    <property type="project" value="InterPro"/>
</dbReference>
<evidence type="ECO:0000259" key="7">
    <source>
        <dbReference type="PROSITE" id="PS50238"/>
    </source>
</evidence>
<dbReference type="InterPro" id="IPR001452">
    <property type="entry name" value="SH3_domain"/>
</dbReference>
<evidence type="ECO:0000313" key="9">
    <source>
        <dbReference type="Proteomes" id="UP001381693"/>
    </source>
</evidence>
<dbReference type="AlphaFoldDB" id="A0AAN8WQF2"/>
<keyword evidence="1 3" id="KW-0728">SH3 domain</keyword>
<dbReference type="SUPFAM" id="SSF50044">
    <property type="entry name" value="SH3-domain"/>
    <property type="match status" value="1"/>
</dbReference>
<gene>
    <name evidence="8" type="primary">ARHGAP42_1</name>
    <name evidence="8" type="ORF">SK128_015317</name>
</gene>
<feature type="non-terminal residue" evidence="8">
    <location>
        <position position="1"/>
    </location>
</feature>
<dbReference type="Pfam" id="PF00169">
    <property type="entry name" value="PH"/>
    <property type="match status" value="1"/>
</dbReference>
<dbReference type="Gene3D" id="2.30.30.40">
    <property type="entry name" value="SH3 Domains"/>
    <property type="match status" value="1"/>
</dbReference>
<dbReference type="InterPro" id="IPR001849">
    <property type="entry name" value="PH_domain"/>
</dbReference>
<dbReference type="EMBL" id="JAXCGZ010018909">
    <property type="protein sequence ID" value="KAK7067168.1"/>
    <property type="molecule type" value="Genomic_DNA"/>
</dbReference>
<name>A0AAN8WQF2_HALRR</name>
<proteinExistence type="predicted"/>
<dbReference type="PROSITE" id="PS50238">
    <property type="entry name" value="RHOGAP"/>
    <property type="match status" value="1"/>
</dbReference>
<dbReference type="GO" id="GO:0005096">
    <property type="term" value="F:GTPase activator activity"/>
    <property type="evidence" value="ECO:0007669"/>
    <property type="project" value="UniProtKB-KW"/>
</dbReference>
<protein>
    <submittedName>
        <fullName evidence="8">Rho GTPase-activating protein 42</fullName>
    </submittedName>
</protein>
<dbReference type="CDD" id="cd01249">
    <property type="entry name" value="BAR-PH_GRAF_family"/>
    <property type="match status" value="1"/>
</dbReference>
<feature type="domain" description="Rho-GAP" evidence="7">
    <location>
        <begin position="106"/>
        <end position="291"/>
    </location>
</feature>
<evidence type="ECO:0000259" key="6">
    <source>
        <dbReference type="PROSITE" id="PS50003"/>
    </source>
</evidence>
<dbReference type="InterPro" id="IPR047234">
    <property type="entry name" value="GRAF_fam"/>
</dbReference>
<dbReference type="SMART" id="SM00324">
    <property type="entry name" value="RhoGAP"/>
    <property type="match status" value="1"/>
</dbReference>
<dbReference type="PROSITE" id="PS50003">
    <property type="entry name" value="PH_DOMAIN"/>
    <property type="match status" value="1"/>
</dbReference>
<evidence type="ECO:0000256" key="4">
    <source>
        <dbReference type="SAM" id="MobiDB-lite"/>
    </source>
</evidence>
<dbReference type="PANTHER" id="PTHR12552:SF1">
    <property type="entry name" value="RHO GTPASE-ACTIVATING PROTEIN GRAF"/>
    <property type="match status" value="1"/>
</dbReference>
<feature type="region of interest" description="Disordered" evidence="4">
    <location>
        <begin position="463"/>
        <end position="584"/>
    </location>
</feature>
<evidence type="ECO:0000259" key="5">
    <source>
        <dbReference type="PROSITE" id="PS50002"/>
    </source>
</evidence>
<feature type="compositionally biased region" description="Low complexity" evidence="4">
    <location>
        <begin position="502"/>
        <end position="533"/>
    </location>
</feature>
<dbReference type="Proteomes" id="UP001381693">
    <property type="component" value="Unassembled WGS sequence"/>
</dbReference>
<dbReference type="PANTHER" id="PTHR12552">
    <property type="entry name" value="OLIGOPHRENIN 1"/>
    <property type="match status" value="1"/>
</dbReference>
<dbReference type="InterPro" id="IPR008936">
    <property type="entry name" value="Rho_GTPase_activation_prot"/>
</dbReference>
<dbReference type="SMART" id="SM00326">
    <property type="entry name" value="SH3"/>
    <property type="match status" value="1"/>
</dbReference>
<dbReference type="PROSITE" id="PS50002">
    <property type="entry name" value="SH3"/>
    <property type="match status" value="1"/>
</dbReference>
<dbReference type="SUPFAM" id="SSF48350">
    <property type="entry name" value="GTPase activation domain, GAP"/>
    <property type="match status" value="1"/>
</dbReference>
<dbReference type="SUPFAM" id="SSF50729">
    <property type="entry name" value="PH domain-like"/>
    <property type="match status" value="1"/>
</dbReference>
<dbReference type="FunFam" id="1.10.555.10:FF:000006">
    <property type="entry name" value="Rho GTPase activating protein 26"/>
    <property type="match status" value="1"/>
</dbReference>
<dbReference type="Gene3D" id="2.30.29.30">
    <property type="entry name" value="Pleckstrin-homology domain (PH domain)/Phosphotyrosine-binding domain (PTB)"/>
    <property type="match status" value="1"/>
</dbReference>
<evidence type="ECO:0000313" key="8">
    <source>
        <dbReference type="EMBL" id="KAK7067168.1"/>
    </source>
</evidence>
<dbReference type="Pfam" id="PF00620">
    <property type="entry name" value="RhoGAP"/>
    <property type="match status" value="1"/>
</dbReference>
<evidence type="ECO:0000256" key="3">
    <source>
        <dbReference type="PROSITE-ProRule" id="PRU00192"/>
    </source>
</evidence>
<sequence length="658" mass="71312">AFGTTWTKHYCLYQKENRVFTMIPYNQIQHKITSTETIVLKSCIRRMSDSIDKRFCFDVTAQDKPGVQYTLQALSEEDRKHWMDAMDGKEPMYAHPSGAPGSHEETCLDEAGLSFLSRAITVLESRGLEDQGLYRLVGVSSKVSKLLALGLDRRKVEKFSIDDPAEWEVKTITSAIKQYFRNLPDPLMTYKLHSAFIAAAKQDRLFQRVNEIHVLTHKLPKTNFIVLKTLIQHLFNVSSKCEKNLMTVSNLGVCFGPTLLRPEEETVAAIMDIKFCNVVVEILIEHFDKIFNSVPEPAVDVSRLGDGSSHRQPCSKSSSPPPHNSQAVGASQSLSHNSTSSAPNTKHPPVIQKVVTSFTTSEPQTVHYGAPGLPSHMQRSDASSNLKTPTTGSNAGSGIRGHASGVYANVPPPPSATHNWSSTQPISSLNSGLNSGHNSHTSLVSLSSVVGASVGMGSGYFESVPNNRPARPPAPTNGQSRGNGGPLSFVNPLSDRGDGVQSTSSSSESLSSRSSRELTQPPSNSLSSSPQTSARLGTAYPPTYRQHMETNSISGSQSTSSLLAPSGSSPPPPSSTSNGTACSPPRRVRTLYACVGENDSELSFEPNQILSNVRPSREPGWLEGTLNGRTGLVPENYVEPLDDKPPPPRLINQRNTDV</sequence>
<accession>A0AAN8WQF2</accession>
<evidence type="ECO:0000256" key="1">
    <source>
        <dbReference type="ARBA" id="ARBA00022443"/>
    </source>
</evidence>
<comment type="caution">
    <text evidence="8">The sequence shown here is derived from an EMBL/GenBank/DDBJ whole genome shotgun (WGS) entry which is preliminary data.</text>
</comment>
<feature type="compositionally biased region" description="Polar residues" evidence="4">
    <location>
        <begin position="310"/>
        <end position="344"/>
    </location>
</feature>
<feature type="region of interest" description="Disordered" evidence="4">
    <location>
        <begin position="302"/>
        <end position="349"/>
    </location>
</feature>
<keyword evidence="9" id="KW-1185">Reference proteome</keyword>
<feature type="compositionally biased region" description="Low complexity" evidence="4">
    <location>
        <begin position="552"/>
        <end position="567"/>
    </location>
</feature>
<dbReference type="InterPro" id="IPR036028">
    <property type="entry name" value="SH3-like_dom_sf"/>
</dbReference>
<organism evidence="8 9">
    <name type="scientific">Halocaridina rubra</name>
    <name type="common">Hawaiian red shrimp</name>
    <dbReference type="NCBI Taxonomy" id="373956"/>
    <lineage>
        <taxon>Eukaryota</taxon>
        <taxon>Metazoa</taxon>
        <taxon>Ecdysozoa</taxon>
        <taxon>Arthropoda</taxon>
        <taxon>Crustacea</taxon>
        <taxon>Multicrustacea</taxon>
        <taxon>Malacostraca</taxon>
        <taxon>Eumalacostraca</taxon>
        <taxon>Eucarida</taxon>
        <taxon>Decapoda</taxon>
        <taxon>Pleocyemata</taxon>
        <taxon>Caridea</taxon>
        <taxon>Atyoidea</taxon>
        <taxon>Atyidae</taxon>
        <taxon>Halocaridina</taxon>
    </lineage>
</organism>
<feature type="compositionally biased region" description="Polar residues" evidence="4">
    <location>
        <begin position="380"/>
        <end position="396"/>
    </location>
</feature>
<feature type="region of interest" description="Disordered" evidence="4">
    <location>
        <begin position="363"/>
        <end position="435"/>
    </location>
</feature>
<feature type="domain" description="PH" evidence="6">
    <location>
        <begin position="1"/>
        <end position="91"/>
    </location>
</feature>
<dbReference type="Gene3D" id="1.10.555.10">
    <property type="entry name" value="Rho GTPase activation protein"/>
    <property type="match status" value="1"/>
</dbReference>
<dbReference type="Pfam" id="PF14604">
    <property type="entry name" value="SH3_9"/>
    <property type="match status" value="1"/>
</dbReference>
<keyword evidence="2" id="KW-0343">GTPase activation</keyword>
<dbReference type="InterPro" id="IPR000198">
    <property type="entry name" value="RhoGAP_dom"/>
</dbReference>